<accession>A0A8J3NEX3</accession>
<reference evidence="2" key="1">
    <citation type="submission" date="2021-01" db="EMBL/GenBank/DDBJ databases">
        <title>Whole genome shotgun sequence of Actinocatenispora rupis NBRC 107355.</title>
        <authorList>
            <person name="Komaki H."/>
            <person name="Tamura T."/>
        </authorList>
    </citation>
    <scope>NUCLEOTIDE SEQUENCE</scope>
    <source>
        <strain evidence="2">NBRC 107355</strain>
    </source>
</reference>
<gene>
    <name evidence="2" type="ORF">Aru02nite_39830</name>
</gene>
<feature type="region of interest" description="Disordered" evidence="1">
    <location>
        <begin position="91"/>
        <end position="126"/>
    </location>
</feature>
<comment type="caution">
    <text evidence="2">The sequence shown here is derived from an EMBL/GenBank/DDBJ whole genome shotgun (WGS) entry which is preliminary data.</text>
</comment>
<evidence type="ECO:0000313" key="2">
    <source>
        <dbReference type="EMBL" id="GID13094.1"/>
    </source>
</evidence>
<feature type="compositionally biased region" description="Low complexity" evidence="1">
    <location>
        <begin position="103"/>
        <end position="114"/>
    </location>
</feature>
<dbReference type="AlphaFoldDB" id="A0A8J3NEX3"/>
<proteinExistence type="predicted"/>
<evidence type="ECO:0000313" key="3">
    <source>
        <dbReference type="Proteomes" id="UP000612808"/>
    </source>
</evidence>
<keyword evidence="3" id="KW-1185">Reference proteome</keyword>
<dbReference type="Proteomes" id="UP000612808">
    <property type="component" value="Unassembled WGS sequence"/>
</dbReference>
<evidence type="ECO:0000256" key="1">
    <source>
        <dbReference type="SAM" id="MobiDB-lite"/>
    </source>
</evidence>
<feature type="compositionally biased region" description="Basic residues" evidence="1">
    <location>
        <begin position="117"/>
        <end position="126"/>
    </location>
</feature>
<dbReference type="EMBL" id="BOMB01000023">
    <property type="protein sequence ID" value="GID13094.1"/>
    <property type="molecule type" value="Genomic_DNA"/>
</dbReference>
<name>A0A8J3NEX3_9ACTN</name>
<sequence length="126" mass="13207">MSVAIASLIVDAVQPGCVVGPCRHVFPVLRSVTTTLRYAFVAPCLSMYAAAAAYRFRWVQSALQDGVGDAEADAASRAPVRCGDGVGAAAERPCVHHNPPAPSNATTATATTDTTTHRRAPAPRYR</sequence>
<protein>
    <submittedName>
        <fullName evidence="2">Uncharacterized protein</fullName>
    </submittedName>
</protein>
<organism evidence="2 3">
    <name type="scientific">Actinocatenispora rupis</name>
    <dbReference type="NCBI Taxonomy" id="519421"/>
    <lineage>
        <taxon>Bacteria</taxon>
        <taxon>Bacillati</taxon>
        <taxon>Actinomycetota</taxon>
        <taxon>Actinomycetes</taxon>
        <taxon>Micromonosporales</taxon>
        <taxon>Micromonosporaceae</taxon>
        <taxon>Actinocatenispora</taxon>
    </lineage>
</organism>